<evidence type="ECO:0008006" key="3">
    <source>
        <dbReference type="Google" id="ProtNLM"/>
    </source>
</evidence>
<gene>
    <name evidence="1" type="ORF">F7731_05500</name>
</gene>
<comment type="caution">
    <text evidence="1">The sequence shown here is derived from an EMBL/GenBank/DDBJ whole genome shotgun (WGS) entry which is preliminary data.</text>
</comment>
<sequence length="132" mass="15499">MKVVFASTPEQVQKIEELVQSLFSNIFPQYFPDEEIKQFERLQVLHTTSRHSENFTTLKEAYQVISSLQTIISILESSNLDERYVSLFEKNVYTLQSFGLCFPFSYSHFCEEKMMKEDMLSIYTKAANELLI</sequence>
<evidence type="ECO:0000313" key="2">
    <source>
        <dbReference type="Proteomes" id="UP000481030"/>
    </source>
</evidence>
<protein>
    <recommendedName>
        <fullName evidence="3">YhcU family protein</fullName>
    </recommendedName>
</protein>
<dbReference type="RefSeq" id="WP_151533765.1">
    <property type="nucleotide sequence ID" value="NZ_WBOS01000002.1"/>
</dbReference>
<accession>A0A6L3VCM4</accession>
<dbReference type="OrthoDB" id="2966549at2"/>
<dbReference type="EMBL" id="WBOS01000002">
    <property type="protein sequence ID" value="KAB2337081.1"/>
    <property type="molecule type" value="Genomic_DNA"/>
</dbReference>
<organism evidence="1 2">
    <name type="scientific">Cytobacillus depressus</name>
    <dbReference type="NCBI Taxonomy" id="1602942"/>
    <lineage>
        <taxon>Bacteria</taxon>
        <taxon>Bacillati</taxon>
        <taxon>Bacillota</taxon>
        <taxon>Bacilli</taxon>
        <taxon>Bacillales</taxon>
        <taxon>Bacillaceae</taxon>
        <taxon>Cytobacillus</taxon>
    </lineage>
</organism>
<reference evidence="1 2" key="1">
    <citation type="journal article" date="2016" name="Antonie Van Leeuwenhoek">
        <title>Bacillus depressus sp. nov., isolated from soil of a sunflower field.</title>
        <authorList>
            <person name="Wei X."/>
            <person name="Xin D."/>
            <person name="Xin Y."/>
            <person name="Zhang H."/>
            <person name="Wang T."/>
            <person name="Zhang J."/>
        </authorList>
    </citation>
    <scope>NUCLEOTIDE SEQUENCE [LARGE SCALE GENOMIC DNA]</scope>
    <source>
        <strain evidence="1 2">BZ1</strain>
    </source>
</reference>
<dbReference type="AlphaFoldDB" id="A0A6L3VCM4"/>
<evidence type="ECO:0000313" key="1">
    <source>
        <dbReference type="EMBL" id="KAB2337081.1"/>
    </source>
</evidence>
<proteinExistence type="predicted"/>
<dbReference type="InterPro" id="IPR020355">
    <property type="entry name" value="Uncharacterised_YhcU"/>
</dbReference>
<dbReference type="Pfam" id="PF17326">
    <property type="entry name" value="DUF5365"/>
    <property type="match status" value="1"/>
</dbReference>
<keyword evidence="2" id="KW-1185">Reference proteome</keyword>
<name>A0A6L3VCM4_9BACI</name>
<dbReference type="Proteomes" id="UP000481030">
    <property type="component" value="Unassembled WGS sequence"/>
</dbReference>